<comment type="caution">
    <text evidence="1">The sequence shown here is derived from an EMBL/GenBank/DDBJ whole genome shotgun (WGS) entry which is preliminary data.</text>
</comment>
<keyword evidence="2" id="KW-1185">Reference proteome</keyword>
<dbReference type="EMBL" id="JAUSUR010000001">
    <property type="protein sequence ID" value="MDQ0359456.1"/>
    <property type="molecule type" value="Genomic_DNA"/>
</dbReference>
<name>A0ABU0DY08_9FIRM</name>
<dbReference type="RefSeq" id="WP_307404576.1">
    <property type="nucleotide sequence ID" value="NZ_JAUSUR010000001.1"/>
</dbReference>
<accession>A0ABU0DY08</accession>
<sequence>MRSVAIIISPYGEDENAKKAIHGCLRENGKLILSLSNDDLIKMTDDRQIPSDYLYDMLDEMLITLEK</sequence>
<gene>
    <name evidence="1" type="ORF">J2S15_000187</name>
</gene>
<dbReference type="Proteomes" id="UP001230220">
    <property type="component" value="Unassembled WGS sequence"/>
</dbReference>
<reference evidence="1 2" key="1">
    <citation type="submission" date="2023-07" db="EMBL/GenBank/DDBJ databases">
        <title>Genomic Encyclopedia of Type Strains, Phase IV (KMG-IV): sequencing the most valuable type-strain genomes for metagenomic binning, comparative biology and taxonomic classification.</title>
        <authorList>
            <person name="Goeker M."/>
        </authorList>
    </citation>
    <scope>NUCLEOTIDE SEQUENCE [LARGE SCALE GENOMIC DNA]</scope>
    <source>
        <strain evidence="1 2">DSM 16784</strain>
    </source>
</reference>
<protein>
    <submittedName>
        <fullName evidence="1">Uncharacterized protein</fullName>
    </submittedName>
</protein>
<organism evidence="1 2">
    <name type="scientific">Breznakia pachnodae</name>
    <dbReference type="NCBI Taxonomy" id="265178"/>
    <lineage>
        <taxon>Bacteria</taxon>
        <taxon>Bacillati</taxon>
        <taxon>Bacillota</taxon>
        <taxon>Erysipelotrichia</taxon>
        <taxon>Erysipelotrichales</taxon>
        <taxon>Erysipelotrichaceae</taxon>
        <taxon>Breznakia</taxon>
    </lineage>
</organism>
<evidence type="ECO:0000313" key="2">
    <source>
        <dbReference type="Proteomes" id="UP001230220"/>
    </source>
</evidence>
<proteinExistence type="predicted"/>
<evidence type="ECO:0000313" key="1">
    <source>
        <dbReference type="EMBL" id="MDQ0359456.1"/>
    </source>
</evidence>